<dbReference type="AlphaFoldDB" id="A0A6B9XX99"/>
<evidence type="ECO:0000313" key="1">
    <source>
        <dbReference type="EMBL" id="QHR92669.1"/>
    </source>
</evidence>
<sequence>MLPIYLYHLLHLTTYLRTCPKQPALHLLPIEKTFSTAFQTAFTDLPSHLL</sequence>
<accession>A0A6B9XX99</accession>
<dbReference type="EMBL" id="MK697705">
    <property type="protein sequence ID" value="QHR92669.1"/>
    <property type="molecule type" value="Genomic_DNA"/>
</dbReference>
<name>A0A6B9XX99_PICSI</name>
<reference evidence="1" key="1">
    <citation type="submission" date="2019-03" db="EMBL/GenBank/DDBJ databases">
        <title>Largest Complete Mitochondrial Genome of a Gymnosperm, Sitka Spruce (Picea sitchensis), Indicates Complex Physical Structure.</title>
        <authorList>
            <person name="Jackman S.D."/>
            <person name="Coombe L."/>
            <person name="Warren R."/>
            <person name="Kirk H."/>
            <person name="Trinh E."/>
            <person name="McLeod T."/>
            <person name="Pleasance S."/>
            <person name="Pandoh P."/>
            <person name="Zhao Y."/>
            <person name="Coope R."/>
            <person name="Bousquet J."/>
            <person name="Bohlmann J.C."/>
            <person name="Jones S.J.M."/>
            <person name="Birol I."/>
        </authorList>
    </citation>
    <scope>NUCLEOTIDE SEQUENCE</scope>
    <source>
        <strain evidence="1">Q903</strain>
    </source>
</reference>
<proteinExistence type="predicted"/>
<gene>
    <name evidence="1" type="primary">orf06771</name>
    <name evidence="1" type="ORF">Q903MT_gene6717</name>
</gene>
<organism evidence="1">
    <name type="scientific">Picea sitchensis</name>
    <name type="common">Sitka spruce</name>
    <name type="synonym">Pinus sitchensis</name>
    <dbReference type="NCBI Taxonomy" id="3332"/>
    <lineage>
        <taxon>Eukaryota</taxon>
        <taxon>Viridiplantae</taxon>
        <taxon>Streptophyta</taxon>
        <taxon>Embryophyta</taxon>
        <taxon>Tracheophyta</taxon>
        <taxon>Spermatophyta</taxon>
        <taxon>Pinopsida</taxon>
        <taxon>Pinidae</taxon>
        <taxon>Conifers I</taxon>
        <taxon>Pinales</taxon>
        <taxon>Pinaceae</taxon>
        <taxon>Picea</taxon>
    </lineage>
</organism>
<keyword evidence="1" id="KW-0496">Mitochondrion</keyword>
<geneLocation type="mitochondrion" evidence="1"/>
<protein>
    <submittedName>
        <fullName evidence="1">Uncharacterized protein</fullName>
    </submittedName>
</protein>